<dbReference type="GO" id="GO:0008652">
    <property type="term" value="P:amino acid biosynthetic process"/>
    <property type="evidence" value="ECO:0007669"/>
    <property type="project" value="UniProtKB-KW"/>
</dbReference>
<comment type="caution">
    <text evidence="13">The sequence shown here is derived from an EMBL/GenBank/DDBJ whole genome shotgun (WGS) entry which is preliminary data.</text>
</comment>
<evidence type="ECO:0000256" key="7">
    <source>
        <dbReference type="ARBA" id="ARBA00022777"/>
    </source>
</evidence>
<dbReference type="PANTHER" id="PTHR21087:SF16">
    <property type="entry name" value="SHIKIMATE KINASE 1, CHLOROPLASTIC"/>
    <property type="match status" value="1"/>
</dbReference>
<dbReference type="AlphaFoldDB" id="A0A8G2BFM8"/>
<keyword evidence="11" id="KW-0479">Metal-binding</keyword>
<protein>
    <recommendedName>
        <fullName evidence="3 11">Shikimate kinase</fullName>
        <shortName evidence="11">SK</shortName>
        <ecNumber evidence="3 11">2.7.1.71</ecNumber>
    </recommendedName>
</protein>
<comment type="cofactor">
    <cofactor evidence="11">
        <name>Mg(2+)</name>
        <dbReference type="ChEBI" id="CHEBI:18420"/>
    </cofactor>
    <text evidence="11">Binds 1 Mg(2+) ion per subunit.</text>
</comment>
<feature type="binding site" evidence="11">
    <location>
        <position position="54"/>
    </location>
    <ligand>
        <name>Mg(2+)</name>
        <dbReference type="ChEBI" id="CHEBI:18420"/>
    </ligand>
</feature>
<dbReference type="InterPro" id="IPR031322">
    <property type="entry name" value="Shikimate/glucono_kinase"/>
</dbReference>
<dbReference type="UniPathway" id="UPA00053">
    <property type="reaction ID" value="UER00088"/>
</dbReference>
<proteinExistence type="inferred from homology"/>
<keyword evidence="8 11" id="KW-0067">ATP-binding</keyword>
<feature type="region of interest" description="Disordered" evidence="12">
    <location>
        <begin position="1"/>
        <end position="33"/>
    </location>
</feature>
<evidence type="ECO:0000256" key="9">
    <source>
        <dbReference type="ARBA" id="ARBA00023141"/>
    </source>
</evidence>
<evidence type="ECO:0000256" key="11">
    <source>
        <dbReference type="HAMAP-Rule" id="MF_00109"/>
    </source>
</evidence>
<dbReference type="GO" id="GO:0005829">
    <property type="term" value="C:cytosol"/>
    <property type="evidence" value="ECO:0007669"/>
    <property type="project" value="TreeGrafter"/>
</dbReference>
<dbReference type="Proteomes" id="UP000198615">
    <property type="component" value="Unassembled WGS sequence"/>
</dbReference>
<dbReference type="EC" id="2.7.1.71" evidence="3 11"/>
<keyword evidence="14" id="KW-1185">Reference proteome</keyword>
<comment type="function">
    <text evidence="11">Catalyzes the specific phosphorylation of the 3-hydroxyl group of shikimic acid using ATP as a cosubstrate.</text>
</comment>
<keyword evidence="11" id="KW-0963">Cytoplasm</keyword>
<dbReference type="Gene3D" id="3.40.50.300">
    <property type="entry name" value="P-loop containing nucleotide triphosphate hydrolases"/>
    <property type="match status" value="1"/>
</dbReference>
<keyword evidence="7 11" id="KW-0418">Kinase</keyword>
<dbReference type="PANTHER" id="PTHR21087">
    <property type="entry name" value="SHIKIMATE KINASE"/>
    <property type="match status" value="1"/>
</dbReference>
<keyword evidence="6 11" id="KW-0547">Nucleotide-binding</keyword>
<feature type="binding site" evidence="11">
    <location>
        <position position="119"/>
    </location>
    <ligand>
        <name>substrate</name>
    </ligand>
</feature>
<evidence type="ECO:0000256" key="8">
    <source>
        <dbReference type="ARBA" id="ARBA00022840"/>
    </source>
</evidence>
<dbReference type="InterPro" id="IPR027417">
    <property type="entry name" value="P-loop_NTPase"/>
</dbReference>
<dbReference type="PROSITE" id="PS01128">
    <property type="entry name" value="SHIKIMATE_KINASE"/>
    <property type="match status" value="1"/>
</dbReference>
<dbReference type="PRINTS" id="PR01100">
    <property type="entry name" value="SHIKIMTKNASE"/>
</dbReference>
<dbReference type="CDD" id="cd00464">
    <property type="entry name" value="SK"/>
    <property type="match status" value="1"/>
</dbReference>
<dbReference type="GO" id="GO:0004765">
    <property type="term" value="F:shikimate kinase activity"/>
    <property type="evidence" value="ECO:0007669"/>
    <property type="project" value="UniProtKB-UniRule"/>
</dbReference>
<evidence type="ECO:0000256" key="10">
    <source>
        <dbReference type="ARBA" id="ARBA00048567"/>
    </source>
</evidence>
<accession>A0A8G2BFM8</accession>
<feature type="compositionally biased region" description="Low complexity" evidence="12">
    <location>
        <begin position="19"/>
        <end position="28"/>
    </location>
</feature>
<gene>
    <name evidence="11" type="primary">aroK</name>
    <name evidence="13" type="ORF">SAMN05660686_01217</name>
</gene>
<evidence type="ECO:0000256" key="6">
    <source>
        <dbReference type="ARBA" id="ARBA00022741"/>
    </source>
</evidence>
<dbReference type="EMBL" id="FNBW01000003">
    <property type="protein sequence ID" value="SDF40996.1"/>
    <property type="molecule type" value="Genomic_DNA"/>
</dbReference>
<feature type="binding site" evidence="11">
    <location>
        <position position="176"/>
    </location>
    <ligand>
        <name>substrate</name>
    </ligand>
</feature>
<comment type="pathway">
    <text evidence="1 11">Metabolic intermediate biosynthesis; chorismate biosynthesis; chorismate from D-erythrose 4-phosphate and phosphoenolpyruvate: step 5/7.</text>
</comment>
<dbReference type="Pfam" id="PF01202">
    <property type="entry name" value="SKI"/>
    <property type="match status" value="1"/>
</dbReference>
<evidence type="ECO:0000313" key="13">
    <source>
        <dbReference type="EMBL" id="SDF40996.1"/>
    </source>
</evidence>
<feature type="binding site" evidence="11">
    <location>
        <begin position="50"/>
        <end position="55"/>
    </location>
    <ligand>
        <name>ATP</name>
        <dbReference type="ChEBI" id="CHEBI:30616"/>
    </ligand>
</feature>
<feature type="binding site" evidence="11">
    <location>
        <position position="157"/>
    </location>
    <ligand>
        <name>ATP</name>
        <dbReference type="ChEBI" id="CHEBI:30616"/>
    </ligand>
</feature>
<feature type="binding site" evidence="11">
    <location>
        <position position="96"/>
    </location>
    <ligand>
        <name>substrate</name>
    </ligand>
</feature>
<feature type="binding site" evidence="11">
    <location>
        <position position="72"/>
    </location>
    <ligand>
        <name>substrate</name>
    </ligand>
</feature>
<dbReference type="GO" id="GO:0005524">
    <property type="term" value="F:ATP binding"/>
    <property type="evidence" value="ECO:0007669"/>
    <property type="project" value="UniProtKB-UniRule"/>
</dbReference>
<name>A0A8G2BFM8_9PROT</name>
<dbReference type="GO" id="GO:0009423">
    <property type="term" value="P:chorismate biosynthetic process"/>
    <property type="evidence" value="ECO:0007669"/>
    <property type="project" value="UniProtKB-UniRule"/>
</dbReference>
<dbReference type="GO" id="GO:0000287">
    <property type="term" value="F:magnesium ion binding"/>
    <property type="evidence" value="ECO:0007669"/>
    <property type="project" value="UniProtKB-UniRule"/>
</dbReference>
<comment type="subunit">
    <text evidence="11">Monomer.</text>
</comment>
<keyword evidence="4 11" id="KW-0028">Amino-acid biosynthesis</keyword>
<evidence type="ECO:0000313" key="14">
    <source>
        <dbReference type="Proteomes" id="UP000198615"/>
    </source>
</evidence>
<dbReference type="InterPro" id="IPR000623">
    <property type="entry name" value="Shikimate_kinase/TSH1"/>
</dbReference>
<sequence length="217" mass="23781">MSGTLIMAARPTTQPALTESQAESVAEPAPSPPLAQPLLARPLVLVGLMGAGKSSIGRRLAHRLGVAFADADTEIEKAAGRTIPEIFEAFGEEEFRNGERRVIRRLIESGGPRVLATGGGAFMADDTRALIKAESMSLWLKADFETLFERVSKRSNRPLLKTADPKATLRDLMRKRYPVYAEADLVVETQRVPIEETVDKVYHAVLDHLGREAAQHQ</sequence>
<comment type="catalytic activity">
    <reaction evidence="10 11">
        <text>shikimate + ATP = 3-phosphoshikimate + ADP + H(+)</text>
        <dbReference type="Rhea" id="RHEA:13121"/>
        <dbReference type="ChEBI" id="CHEBI:15378"/>
        <dbReference type="ChEBI" id="CHEBI:30616"/>
        <dbReference type="ChEBI" id="CHEBI:36208"/>
        <dbReference type="ChEBI" id="CHEBI:145989"/>
        <dbReference type="ChEBI" id="CHEBI:456216"/>
        <dbReference type="EC" id="2.7.1.71"/>
    </reaction>
</comment>
<reference evidence="13 14" key="1">
    <citation type="submission" date="2016-10" db="EMBL/GenBank/DDBJ databases">
        <authorList>
            <person name="Varghese N."/>
            <person name="Submissions S."/>
        </authorList>
    </citation>
    <scope>NUCLEOTIDE SEQUENCE [LARGE SCALE GENOMIC DNA]</scope>
    <source>
        <strain evidence="13 14">DSM 18839</strain>
    </source>
</reference>
<evidence type="ECO:0000256" key="2">
    <source>
        <dbReference type="ARBA" id="ARBA00006997"/>
    </source>
</evidence>
<dbReference type="HAMAP" id="MF_00109">
    <property type="entry name" value="Shikimate_kinase"/>
    <property type="match status" value="1"/>
</dbReference>
<evidence type="ECO:0000256" key="4">
    <source>
        <dbReference type="ARBA" id="ARBA00022605"/>
    </source>
</evidence>
<keyword evidence="9 11" id="KW-0057">Aromatic amino acid biosynthesis</keyword>
<dbReference type="NCBIfam" id="NF010552">
    <property type="entry name" value="PRK13946.1"/>
    <property type="match status" value="1"/>
</dbReference>
<evidence type="ECO:0000256" key="1">
    <source>
        <dbReference type="ARBA" id="ARBA00004842"/>
    </source>
</evidence>
<evidence type="ECO:0000256" key="5">
    <source>
        <dbReference type="ARBA" id="ARBA00022679"/>
    </source>
</evidence>
<keyword evidence="5 11" id="KW-0808">Transferase</keyword>
<dbReference type="SUPFAM" id="SSF52540">
    <property type="entry name" value="P-loop containing nucleoside triphosphate hydrolases"/>
    <property type="match status" value="1"/>
</dbReference>
<evidence type="ECO:0000256" key="3">
    <source>
        <dbReference type="ARBA" id="ARBA00012154"/>
    </source>
</evidence>
<dbReference type="InterPro" id="IPR023000">
    <property type="entry name" value="Shikimate_kinase_CS"/>
</dbReference>
<comment type="subcellular location">
    <subcellularLocation>
        <location evidence="11">Cytoplasm</location>
    </subcellularLocation>
</comment>
<evidence type="ECO:0000256" key="12">
    <source>
        <dbReference type="SAM" id="MobiDB-lite"/>
    </source>
</evidence>
<comment type="similarity">
    <text evidence="2 11">Belongs to the shikimate kinase family.</text>
</comment>
<keyword evidence="11" id="KW-0460">Magnesium</keyword>
<organism evidence="13 14">
    <name type="scientific">Thalassobaculum litoreum DSM 18839</name>
    <dbReference type="NCBI Taxonomy" id="1123362"/>
    <lineage>
        <taxon>Bacteria</taxon>
        <taxon>Pseudomonadati</taxon>
        <taxon>Pseudomonadota</taxon>
        <taxon>Alphaproteobacteria</taxon>
        <taxon>Rhodospirillales</taxon>
        <taxon>Thalassobaculaceae</taxon>
        <taxon>Thalassobaculum</taxon>
    </lineage>
</organism>
<comment type="caution">
    <text evidence="11">Lacks conserved residue(s) required for the propagation of feature annotation.</text>
</comment>
<dbReference type="GO" id="GO:0009073">
    <property type="term" value="P:aromatic amino acid family biosynthetic process"/>
    <property type="evidence" value="ECO:0007669"/>
    <property type="project" value="UniProtKB-KW"/>
</dbReference>